<dbReference type="GO" id="GO:0006235">
    <property type="term" value="P:dTTP biosynthetic process"/>
    <property type="evidence" value="ECO:0007669"/>
    <property type="project" value="TreeGrafter"/>
</dbReference>
<keyword evidence="3" id="KW-0808">Transferase</keyword>
<dbReference type="GO" id="GO:0005524">
    <property type="term" value="F:ATP binding"/>
    <property type="evidence" value="ECO:0007669"/>
    <property type="project" value="UniProtKB-KW"/>
</dbReference>
<dbReference type="GO" id="GO:0006227">
    <property type="term" value="P:dUDP biosynthetic process"/>
    <property type="evidence" value="ECO:0007669"/>
    <property type="project" value="TreeGrafter"/>
</dbReference>
<keyword evidence="7" id="KW-0067">ATP-binding</keyword>
<organism evidence="9">
    <name type="scientific">Tetraodon nigroviridis</name>
    <name type="common">Spotted green pufferfish</name>
    <name type="synonym">Chelonodon nigroviridis</name>
    <dbReference type="NCBI Taxonomy" id="99883"/>
    <lineage>
        <taxon>Eukaryota</taxon>
        <taxon>Metazoa</taxon>
        <taxon>Chordata</taxon>
        <taxon>Craniata</taxon>
        <taxon>Vertebrata</taxon>
        <taxon>Euteleostomi</taxon>
        <taxon>Actinopterygii</taxon>
        <taxon>Neopterygii</taxon>
        <taxon>Teleostei</taxon>
        <taxon>Neoteleostei</taxon>
        <taxon>Acanthomorphata</taxon>
        <taxon>Eupercaria</taxon>
        <taxon>Tetraodontiformes</taxon>
        <taxon>Tetradontoidea</taxon>
        <taxon>Tetraodontidae</taxon>
        <taxon>Tetraodon</taxon>
    </lineage>
</organism>
<proteinExistence type="inferred from homology"/>
<dbReference type="AlphaFoldDB" id="Q4T979"/>
<dbReference type="PANTHER" id="PTHR10344:SF1">
    <property type="entry name" value="THYMIDYLATE KINASE"/>
    <property type="match status" value="1"/>
</dbReference>
<evidence type="ECO:0000256" key="1">
    <source>
        <dbReference type="ARBA" id="ARBA00009776"/>
    </source>
</evidence>
<protein>
    <recommendedName>
        <fullName evidence="2">dTMP kinase</fullName>
        <ecNumber evidence="2">2.7.4.9</ecNumber>
    </recommendedName>
</protein>
<dbReference type="Gene3D" id="3.40.50.300">
    <property type="entry name" value="P-loop containing nucleotide triphosphate hydrolases"/>
    <property type="match status" value="1"/>
</dbReference>
<feature type="domain" description="Thymidylate kinase-like" evidence="8">
    <location>
        <begin position="11"/>
        <end position="100"/>
    </location>
</feature>
<dbReference type="GO" id="GO:0006233">
    <property type="term" value="P:dTDP biosynthetic process"/>
    <property type="evidence" value="ECO:0007669"/>
    <property type="project" value="InterPro"/>
</dbReference>
<dbReference type="InterPro" id="IPR018094">
    <property type="entry name" value="Thymidylate_kinase"/>
</dbReference>
<dbReference type="InterPro" id="IPR039430">
    <property type="entry name" value="Thymidylate_kin-like_dom"/>
</dbReference>
<dbReference type="KEGG" id="tng:GSTEN00004882G001"/>
<comment type="caution">
    <text evidence="9">The sequence shown here is derived from an EMBL/GenBank/DDBJ whole genome shotgun (WGS) entry which is preliminary data.</text>
</comment>
<dbReference type="GO" id="GO:0004550">
    <property type="term" value="F:nucleoside diphosphate kinase activity"/>
    <property type="evidence" value="ECO:0007669"/>
    <property type="project" value="TreeGrafter"/>
</dbReference>
<comment type="similarity">
    <text evidence="1">Belongs to the thymidylate kinase family.</text>
</comment>
<dbReference type="Pfam" id="PF02223">
    <property type="entry name" value="Thymidylate_kin"/>
    <property type="match status" value="1"/>
</dbReference>
<evidence type="ECO:0000259" key="8">
    <source>
        <dbReference type="Pfam" id="PF02223"/>
    </source>
</evidence>
<name>Q4T979_TETNG</name>
<reference evidence="9" key="2">
    <citation type="submission" date="2004-02" db="EMBL/GenBank/DDBJ databases">
        <authorList>
            <consortium name="Genoscope"/>
            <consortium name="Whitehead Institute Centre for Genome Research"/>
        </authorList>
    </citation>
    <scope>NUCLEOTIDE SEQUENCE</scope>
</reference>
<keyword evidence="4" id="KW-0545">Nucleotide biosynthesis</keyword>
<reference evidence="9" key="1">
    <citation type="journal article" date="2004" name="Nature">
        <title>Genome duplication in the teleost fish Tetraodon nigroviridis reveals the early vertebrate proto-karyotype.</title>
        <authorList>
            <person name="Jaillon O."/>
            <person name="Aury J.-M."/>
            <person name="Brunet F."/>
            <person name="Petit J.-L."/>
            <person name="Stange-Thomann N."/>
            <person name="Mauceli E."/>
            <person name="Bouneau L."/>
            <person name="Fischer C."/>
            <person name="Ozouf-Costaz C."/>
            <person name="Bernot A."/>
            <person name="Nicaud S."/>
            <person name="Jaffe D."/>
            <person name="Fisher S."/>
            <person name="Lutfalla G."/>
            <person name="Dossat C."/>
            <person name="Segurens B."/>
            <person name="Dasilva C."/>
            <person name="Salanoubat M."/>
            <person name="Levy M."/>
            <person name="Boudet N."/>
            <person name="Castellano S."/>
            <person name="Anthouard V."/>
            <person name="Jubin C."/>
            <person name="Castelli V."/>
            <person name="Katinka M."/>
            <person name="Vacherie B."/>
            <person name="Biemont C."/>
            <person name="Skalli Z."/>
            <person name="Cattolico L."/>
            <person name="Poulain J."/>
            <person name="De Berardinis V."/>
            <person name="Cruaud C."/>
            <person name="Duprat S."/>
            <person name="Brottier P."/>
            <person name="Coutanceau J.-P."/>
            <person name="Gouzy J."/>
            <person name="Parra G."/>
            <person name="Lardier G."/>
            <person name="Chapple C."/>
            <person name="McKernan K.J."/>
            <person name="McEwan P."/>
            <person name="Bosak S."/>
            <person name="Kellis M."/>
            <person name="Volff J.-N."/>
            <person name="Guigo R."/>
            <person name="Zody M.C."/>
            <person name="Mesirov J."/>
            <person name="Lindblad-Toh K."/>
            <person name="Birren B."/>
            <person name="Nusbaum C."/>
            <person name="Kahn D."/>
            <person name="Robinson-Rechavi M."/>
            <person name="Laudet V."/>
            <person name="Schachter V."/>
            <person name="Quetier F."/>
            <person name="Saurin W."/>
            <person name="Scarpelli C."/>
            <person name="Wincker P."/>
            <person name="Lander E.S."/>
            <person name="Weissenbach J."/>
            <person name="Roest Crollius H."/>
        </authorList>
    </citation>
    <scope>NUCLEOTIDE SEQUENCE [LARGE SCALE GENOMIC DNA]</scope>
</reference>
<evidence type="ECO:0000256" key="4">
    <source>
        <dbReference type="ARBA" id="ARBA00022727"/>
    </source>
</evidence>
<sequence length="166" mass="18559">MACKRGALIVLEGVDKAGKTTQCKKLVQALQERGQPAEMMRFPDRTTAIGQLISAYLENKSELTDQTVHLLFAANRWEMVPLIKKKLQQGTTLVVDRYAFLELPSPVPNQASAWSGASIPTWACQGRTSSCFYSSVPLRRRSEVSLVQKDTRPVPSKEQFSRSFNI</sequence>
<dbReference type="SUPFAM" id="SSF52540">
    <property type="entry name" value="P-loop containing nucleoside triphosphate hydrolases"/>
    <property type="match status" value="1"/>
</dbReference>
<evidence type="ECO:0000256" key="6">
    <source>
        <dbReference type="ARBA" id="ARBA00022777"/>
    </source>
</evidence>
<keyword evidence="6" id="KW-0418">Kinase</keyword>
<dbReference type="EMBL" id="CAAE01007631">
    <property type="protein sequence ID" value="CAF90553.1"/>
    <property type="molecule type" value="Genomic_DNA"/>
</dbReference>
<gene>
    <name evidence="9" type="ORF">GSTENG00004882001</name>
</gene>
<evidence type="ECO:0000256" key="5">
    <source>
        <dbReference type="ARBA" id="ARBA00022741"/>
    </source>
</evidence>
<dbReference type="GO" id="GO:0004798">
    <property type="term" value="F:dTMP kinase activity"/>
    <property type="evidence" value="ECO:0007669"/>
    <property type="project" value="UniProtKB-EC"/>
</dbReference>
<dbReference type="GO" id="GO:0005829">
    <property type="term" value="C:cytosol"/>
    <property type="evidence" value="ECO:0007669"/>
    <property type="project" value="TreeGrafter"/>
</dbReference>
<evidence type="ECO:0000256" key="7">
    <source>
        <dbReference type="ARBA" id="ARBA00022840"/>
    </source>
</evidence>
<dbReference type="GO" id="GO:0005739">
    <property type="term" value="C:mitochondrion"/>
    <property type="evidence" value="ECO:0007669"/>
    <property type="project" value="TreeGrafter"/>
</dbReference>
<evidence type="ECO:0000313" key="9">
    <source>
        <dbReference type="EMBL" id="CAF90553.1"/>
    </source>
</evidence>
<dbReference type="GO" id="GO:0005634">
    <property type="term" value="C:nucleus"/>
    <property type="evidence" value="ECO:0007669"/>
    <property type="project" value="TreeGrafter"/>
</dbReference>
<dbReference type="NCBIfam" id="TIGR00041">
    <property type="entry name" value="DTMP_kinase"/>
    <property type="match status" value="1"/>
</dbReference>
<dbReference type="PANTHER" id="PTHR10344">
    <property type="entry name" value="THYMIDYLATE KINASE"/>
    <property type="match status" value="1"/>
</dbReference>
<dbReference type="EC" id="2.7.4.9" evidence="2"/>
<evidence type="ECO:0000256" key="2">
    <source>
        <dbReference type="ARBA" id="ARBA00012980"/>
    </source>
</evidence>
<dbReference type="OrthoDB" id="425602at2759"/>
<dbReference type="InterPro" id="IPR027417">
    <property type="entry name" value="P-loop_NTPase"/>
</dbReference>
<evidence type="ECO:0000256" key="3">
    <source>
        <dbReference type="ARBA" id="ARBA00022679"/>
    </source>
</evidence>
<accession>Q4T979</accession>
<keyword evidence="5" id="KW-0547">Nucleotide-binding</keyword>